<protein>
    <submittedName>
        <fullName evidence="6">Calcium/calmodulin-dependent protein kinase kinase</fullName>
    </submittedName>
</protein>
<dbReference type="OrthoDB" id="68483at2759"/>
<dbReference type="GO" id="GO:0005516">
    <property type="term" value="F:calmodulin binding"/>
    <property type="evidence" value="ECO:0007669"/>
    <property type="project" value="TreeGrafter"/>
</dbReference>
<dbReference type="InterPro" id="IPR008271">
    <property type="entry name" value="Ser/Thr_kinase_AS"/>
</dbReference>
<feature type="compositionally biased region" description="Polar residues" evidence="4">
    <location>
        <begin position="139"/>
        <end position="154"/>
    </location>
</feature>
<dbReference type="GO" id="GO:0005524">
    <property type="term" value="F:ATP binding"/>
    <property type="evidence" value="ECO:0007669"/>
    <property type="project" value="UniProtKB-UniRule"/>
</dbReference>
<dbReference type="SUPFAM" id="SSF56112">
    <property type="entry name" value="Protein kinase-like (PK-like)"/>
    <property type="match status" value="1"/>
</dbReference>
<dbReference type="PROSITE" id="PS50011">
    <property type="entry name" value="PROTEIN_KINASE_DOM"/>
    <property type="match status" value="1"/>
</dbReference>
<evidence type="ECO:0000256" key="4">
    <source>
        <dbReference type="SAM" id="MobiDB-lite"/>
    </source>
</evidence>
<feature type="region of interest" description="Disordered" evidence="4">
    <location>
        <begin position="587"/>
        <end position="632"/>
    </location>
</feature>
<keyword evidence="7" id="KW-1185">Reference proteome</keyword>
<feature type="binding site" evidence="3">
    <location>
        <position position="255"/>
    </location>
    <ligand>
        <name>ATP</name>
        <dbReference type="ChEBI" id="CHEBI:30616"/>
    </ligand>
</feature>
<dbReference type="InterPro" id="IPR000719">
    <property type="entry name" value="Prot_kinase_dom"/>
</dbReference>
<feature type="compositionally biased region" description="Low complexity" evidence="4">
    <location>
        <begin position="186"/>
        <end position="200"/>
    </location>
</feature>
<evidence type="ECO:0000256" key="1">
    <source>
        <dbReference type="ARBA" id="ARBA00022741"/>
    </source>
</evidence>
<keyword evidence="1 3" id="KW-0547">Nucleotide-binding</keyword>
<dbReference type="AlphaFoldDB" id="A0A026WPD6"/>
<feature type="compositionally biased region" description="Polar residues" evidence="4">
    <location>
        <begin position="164"/>
        <end position="177"/>
    </location>
</feature>
<feature type="region of interest" description="Disordered" evidence="4">
    <location>
        <begin position="1"/>
        <end position="43"/>
    </location>
</feature>
<evidence type="ECO:0000256" key="2">
    <source>
        <dbReference type="ARBA" id="ARBA00022840"/>
    </source>
</evidence>
<keyword evidence="6" id="KW-0418">Kinase</keyword>
<dbReference type="FunFam" id="1.10.510.10:FF:000571">
    <property type="entry name" value="Maternal embryonic leucine zipper kinase"/>
    <property type="match status" value="1"/>
</dbReference>
<gene>
    <name evidence="6" type="ORF">X777_00935</name>
</gene>
<reference evidence="6 7" key="1">
    <citation type="journal article" date="2014" name="Curr. Biol.">
        <title>The genome of the clonal raider ant Cerapachys biroi.</title>
        <authorList>
            <person name="Oxley P.R."/>
            <person name="Ji L."/>
            <person name="Fetter-Pruneda I."/>
            <person name="McKenzie S.K."/>
            <person name="Li C."/>
            <person name="Hu H."/>
            <person name="Zhang G."/>
            <person name="Kronauer D.J."/>
        </authorList>
    </citation>
    <scope>NUCLEOTIDE SEQUENCE [LARGE SCALE GENOMIC DNA]</scope>
</reference>
<evidence type="ECO:0000313" key="6">
    <source>
        <dbReference type="EMBL" id="EZA57833.1"/>
    </source>
</evidence>
<feature type="domain" description="Protein kinase" evidence="5">
    <location>
        <begin position="226"/>
        <end position="497"/>
    </location>
</feature>
<accession>A0A026WPD6</accession>
<dbReference type="STRING" id="2015173.A0A026WPD6"/>
<feature type="region of interest" description="Disordered" evidence="4">
    <location>
        <begin position="114"/>
        <end position="201"/>
    </location>
</feature>
<dbReference type="PANTHER" id="PTHR24346">
    <property type="entry name" value="MAP/MICROTUBULE AFFINITY-REGULATING KINASE"/>
    <property type="match status" value="1"/>
</dbReference>
<evidence type="ECO:0000259" key="5">
    <source>
        <dbReference type="PROSITE" id="PS50011"/>
    </source>
</evidence>
<dbReference type="GO" id="GO:0035556">
    <property type="term" value="P:intracellular signal transduction"/>
    <property type="evidence" value="ECO:0007669"/>
    <property type="project" value="TreeGrafter"/>
</dbReference>
<dbReference type="EMBL" id="KK107139">
    <property type="protein sequence ID" value="EZA57833.1"/>
    <property type="molecule type" value="Genomic_DNA"/>
</dbReference>
<organism evidence="6 7">
    <name type="scientific">Ooceraea biroi</name>
    <name type="common">Clonal raider ant</name>
    <name type="synonym">Cerapachys biroi</name>
    <dbReference type="NCBI Taxonomy" id="2015173"/>
    <lineage>
        <taxon>Eukaryota</taxon>
        <taxon>Metazoa</taxon>
        <taxon>Ecdysozoa</taxon>
        <taxon>Arthropoda</taxon>
        <taxon>Hexapoda</taxon>
        <taxon>Insecta</taxon>
        <taxon>Pterygota</taxon>
        <taxon>Neoptera</taxon>
        <taxon>Endopterygota</taxon>
        <taxon>Hymenoptera</taxon>
        <taxon>Apocrita</taxon>
        <taxon>Aculeata</taxon>
        <taxon>Formicoidea</taxon>
        <taxon>Formicidae</taxon>
        <taxon>Dorylinae</taxon>
        <taxon>Ooceraea</taxon>
    </lineage>
</organism>
<dbReference type="Gene3D" id="1.10.510.10">
    <property type="entry name" value="Transferase(Phosphotransferase) domain 1"/>
    <property type="match status" value="1"/>
</dbReference>
<dbReference type="SMART" id="SM00220">
    <property type="entry name" value="S_TKc"/>
    <property type="match status" value="1"/>
</dbReference>
<evidence type="ECO:0000256" key="3">
    <source>
        <dbReference type="PROSITE-ProRule" id="PRU10141"/>
    </source>
</evidence>
<dbReference type="GO" id="GO:0005737">
    <property type="term" value="C:cytoplasm"/>
    <property type="evidence" value="ECO:0007669"/>
    <property type="project" value="TreeGrafter"/>
</dbReference>
<name>A0A026WPD6_OOCBI</name>
<dbReference type="Gene3D" id="3.30.200.20">
    <property type="entry name" value="Phosphorylase Kinase, domain 1"/>
    <property type="match status" value="1"/>
</dbReference>
<feature type="compositionally biased region" description="Basic residues" evidence="4">
    <location>
        <begin position="1"/>
        <end position="10"/>
    </location>
</feature>
<feature type="compositionally biased region" description="Basic and acidic residues" evidence="4">
    <location>
        <begin position="21"/>
        <end position="40"/>
    </location>
</feature>
<dbReference type="PROSITE" id="PS00108">
    <property type="entry name" value="PROTEIN_KINASE_ST"/>
    <property type="match status" value="1"/>
</dbReference>
<dbReference type="PROSITE" id="PS00107">
    <property type="entry name" value="PROTEIN_KINASE_ATP"/>
    <property type="match status" value="1"/>
</dbReference>
<proteinExistence type="predicted"/>
<evidence type="ECO:0000313" key="7">
    <source>
        <dbReference type="Proteomes" id="UP000053097"/>
    </source>
</evidence>
<dbReference type="PANTHER" id="PTHR24346:SF77">
    <property type="entry name" value="SERINE THREONINE PROTEIN KINASE"/>
    <property type="match status" value="1"/>
</dbReference>
<dbReference type="InterPro" id="IPR017441">
    <property type="entry name" value="Protein_kinase_ATP_BS"/>
</dbReference>
<dbReference type="Proteomes" id="UP000053097">
    <property type="component" value="Unassembled WGS sequence"/>
</dbReference>
<dbReference type="Pfam" id="PF00069">
    <property type="entry name" value="Pkinase"/>
    <property type="match status" value="1"/>
</dbReference>
<dbReference type="GO" id="GO:0004683">
    <property type="term" value="F:calcium/calmodulin-dependent protein kinase activity"/>
    <property type="evidence" value="ECO:0007669"/>
    <property type="project" value="TreeGrafter"/>
</dbReference>
<keyword evidence="6" id="KW-0808">Transferase</keyword>
<sequence>MPTTGVHRKMSSSGLDMPNIEEMKGTDEIQHPQISRKEDQPPAANISKLQLLKTSAKFMPVKDSCSVDVEVVQPRKNVRLLQKKGKILPVDTLMSTDVDGNAIDQVVSIKSELEVQQEEDDDVQTVTEGKDRNDGAVSELNSALSDLSVKGQTADTRRRAGETMPSQQLPGDASNVTDRPPTIVCPPSSSLHHSSPQGSPKIRRAFSKESENLFGNQDDNQHLNEYEVQGEIGKGSFGVVKKVYNKYNHTLYAMKILNKKKLMKKAGIFGRVVPGKTSVDPLANVHREIAILKKLDHPNVVKLIEVLDHPDKNNFYLVFELVHRGEILVIPTNQPLKEETARRYFRDVVMGVEYLHYQKIVHRDIKPSNLLVDRNDRIKIADLGVSTELREPGELLSGQIGTPAFSAPETTVTGAEFSGPPCDLWSMGVTLFALLVGDVPWRSSDSKTVQALIRDAPLAFPEGSEVSANLRSLIGRMLEKPPEKRATIIDVKQHPWLTRDGAEPLPSQTDTCRVPITVTNEEVTKLGTLVLVKNMLRQHSLQNPFLPKRSTRSTANNEAAVTTLTGSVGQGGVSSSHDVIRDEKSECFQKTGRSNSAPDSCDWHTSGRQVSVETPLPSVMEVSSQESEVDRR</sequence>
<dbReference type="InterPro" id="IPR011009">
    <property type="entry name" value="Kinase-like_dom_sf"/>
</dbReference>
<keyword evidence="2 3" id="KW-0067">ATP-binding</keyword>